<dbReference type="NCBIfam" id="TIGR00150">
    <property type="entry name" value="T6A_YjeE"/>
    <property type="match status" value="1"/>
</dbReference>
<keyword evidence="9" id="KW-0460">Magnesium</keyword>
<evidence type="ECO:0000256" key="3">
    <source>
        <dbReference type="ARBA" id="ARBA00019010"/>
    </source>
</evidence>
<dbReference type="SUPFAM" id="SSF52540">
    <property type="entry name" value="P-loop containing nucleoside triphosphate hydrolases"/>
    <property type="match status" value="1"/>
</dbReference>
<dbReference type="EMBL" id="CAEZYZ010000187">
    <property type="protein sequence ID" value="CAB4756489.1"/>
    <property type="molecule type" value="Genomic_DNA"/>
</dbReference>
<gene>
    <name evidence="11" type="ORF">UFOPK2810_01105</name>
</gene>
<evidence type="ECO:0000256" key="8">
    <source>
        <dbReference type="ARBA" id="ARBA00022840"/>
    </source>
</evidence>
<evidence type="ECO:0000256" key="9">
    <source>
        <dbReference type="ARBA" id="ARBA00022842"/>
    </source>
</evidence>
<protein>
    <recommendedName>
        <fullName evidence="3">tRNA threonylcarbamoyladenosine biosynthesis protein TsaE</fullName>
    </recommendedName>
    <alternativeName>
        <fullName evidence="10">t(6)A37 threonylcarbamoyladenosine biosynthesis protein TsaE</fullName>
    </alternativeName>
</protein>
<reference evidence="11" key="1">
    <citation type="submission" date="2020-05" db="EMBL/GenBank/DDBJ databases">
        <authorList>
            <person name="Chiriac C."/>
            <person name="Salcher M."/>
            <person name="Ghai R."/>
            <person name="Kavagutti S V."/>
        </authorList>
    </citation>
    <scope>NUCLEOTIDE SEQUENCE</scope>
</reference>
<proteinExistence type="inferred from homology"/>
<keyword evidence="6" id="KW-0479">Metal-binding</keyword>
<comment type="subcellular location">
    <subcellularLocation>
        <location evidence="1">Cytoplasm</location>
    </subcellularLocation>
</comment>
<dbReference type="GO" id="GO:0005524">
    <property type="term" value="F:ATP binding"/>
    <property type="evidence" value="ECO:0007669"/>
    <property type="project" value="UniProtKB-KW"/>
</dbReference>
<organism evidence="11">
    <name type="scientific">freshwater metagenome</name>
    <dbReference type="NCBI Taxonomy" id="449393"/>
    <lineage>
        <taxon>unclassified sequences</taxon>
        <taxon>metagenomes</taxon>
        <taxon>ecological metagenomes</taxon>
    </lineage>
</organism>
<evidence type="ECO:0000256" key="4">
    <source>
        <dbReference type="ARBA" id="ARBA00022490"/>
    </source>
</evidence>
<evidence type="ECO:0000256" key="2">
    <source>
        <dbReference type="ARBA" id="ARBA00007599"/>
    </source>
</evidence>
<dbReference type="GO" id="GO:0002949">
    <property type="term" value="P:tRNA threonylcarbamoyladenosine modification"/>
    <property type="evidence" value="ECO:0007669"/>
    <property type="project" value="InterPro"/>
</dbReference>
<evidence type="ECO:0000256" key="10">
    <source>
        <dbReference type="ARBA" id="ARBA00032441"/>
    </source>
</evidence>
<dbReference type="Gene3D" id="3.40.50.300">
    <property type="entry name" value="P-loop containing nucleotide triphosphate hydrolases"/>
    <property type="match status" value="1"/>
</dbReference>
<sequence length="157" mass="16490">MTVLVPTAERMRDLAATLAAACRGGDLIVLIGDLGAGKTTFVQGLGRGLGVSEAVTSPTFVISRVHEAAGGIGLVHVDAYRLGSAVDLDDLDLDVTLADCVTVVEWGEGKAEHLSPNRLDVRIDRSDDADDEVRLVTITGHGERWPADAVAALESRC</sequence>
<name>A0A6J6UDB2_9ZZZZ</name>
<dbReference type="Pfam" id="PF02367">
    <property type="entry name" value="TsaE"/>
    <property type="match status" value="1"/>
</dbReference>
<keyword evidence="7" id="KW-0547">Nucleotide-binding</keyword>
<dbReference type="GO" id="GO:0046872">
    <property type="term" value="F:metal ion binding"/>
    <property type="evidence" value="ECO:0007669"/>
    <property type="project" value="UniProtKB-KW"/>
</dbReference>
<comment type="similarity">
    <text evidence="2">Belongs to the TsaE family.</text>
</comment>
<keyword evidence="4" id="KW-0963">Cytoplasm</keyword>
<dbReference type="InterPro" id="IPR003442">
    <property type="entry name" value="T6A_TsaE"/>
</dbReference>
<dbReference type="AlphaFoldDB" id="A0A6J6UDB2"/>
<dbReference type="PANTHER" id="PTHR33540">
    <property type="entry name" value="TRNA THREONYLCARBAMOYLADENOSINE BIOSYNTHESIS PROTEIN TSAE"/>
    <property type="match status" value="1"/>
</dbReference>
<evidence type="ECO:0000256" key="1">
    <source>
        <dbReference type="ARBA" id="ARBA00004496"/>
    </source>
</evidence>
<evidence type="ECO:0000256" key="5">
    <source>
        <dbReference type="ARBA" id="ARBA00022694"/>
    </source>
</evidence>
<dbReference type="GO" id="GO:0005737">
    <property type="term" value="C:cytoplasm"/>
    <property type="evidence" value="ECO:0007669"/>
    <property type="project" value="UniProtKB-SubCell"/>
</dbReference>
<keyword evidence="8" id="KW-0067">ATP-binding</keyword>
<evidence type="ECO:0000313" key="11">
    <source>
        <dbReference type="EMBL" id="CAB4756489.1"/>
    </source>
</evidence>
<accession>A0A6J6UDB2</accession>
<dbReference type="PANTHER" id="PTHR33540:SF2">
    <property type="entry name" value="TRNA THREONYLCARBAMOYLADENOSINE BIOSYNTHESIS PROTEIN TSAE"/>
    <property type="match status" value="1"/>
</dbReference>
<evidence type="ECO:0000256" key="7">
    <source>
        <dbReference type="ARBA" id="ARBA00022741"/>
    </source>
</evidence>
<dbReference type="InterPro" id="IPR027417">
    <property type="entry name" value="P-loop_NTPase"/>
</dbReference>
<evidence type="ECO:0000256" key="6">
    <source>
        <dbReference type="ARBA" id="ARBA00022723"/>
    </source>
</evidence>
<keyword evidence="5" id="KW-0819">tRNA processing</keyword>